<dbReference type="GeneID" id="39421742"/>
<protein>
    <submittedName>
        <fullName evidence="7">Putative inner membrane transporter YedA</fullName>
    </submittedName>
</protein>
<feature type="transmembrane region" description="Helical" evidence="5">
    <location>
        <begin position="198"/>
        <end position="221"/>
    </location>
</feature>
<dbReference type="GO" id="GO:0016020">
    <property type="term" value="C:membrane"/>
    <property type="evidence" value="ECO:0007669"/>
    <property type="project" value="UniProtKB-SubCell"/>
</dbReference>
<keyword evidence="2 5" id="KW-0812">Transmembrane</keyword>
<proteinExistence type="predicted"/>
<organism evidence="7 8">
    <name type="scientific">Candidatus Nitrosocosmicus franklandianus</name>
    <dbReference type="NCBI Taxonomy" id="1798806"/>
    <lineage>
        <taxon>Archaea</taxon>
        <taxon>Nitrososphaerota</taxon>
        <taxon>Nitrososphaeria</taxon>
        <taxon>Nitrososphaerales</taxon>
        <taxon>Nitrososphaeraceae</taxon>
        <taxon>Candidatus Nitrosocosmicus</taxon>
    </lineage>
</organism>
<dbReference type="Proteomes" id="UP000294299">
    <property type="component" value="Chromosome NFRAN"/>
</dbReference>
<name>A0A484ICR9_9ARCH</name>
<dbReference type="OrthoDB" id="17861at2157"/>
<dbReference type="EMBL" id="LR216287">
    <property type="protein sequence ID" value="VFJ14900.1"/>
    <property type="molecule type" value="Genomic_DNA"/>
</dbReference>
<dbReference type="Pfam" id="PF00892">
    <property type="entry name" value="EamA"/>
    <property type="match status" value="2"/>
</dbReference>
<accession>A0A484ICR9</accession>
<dbReference type="AlphaFoldDB" id="A0A484ICR9"/>
<evidence type="ECO:0000256" key="5">
    <source>
        <dbReference type="SAM" id="Phobius"/>
    </source>
</evidence>
<feature type="domain" description="EamA" evidence="6">
    <location>
        <begin position="167"/>
        <end position="311"/>
    </location>
</feature>
<feature type="transmembrane region" description="Helical" evidence="5">
    <location>
        <begin position="114"/>
        <end position="132"/>
    </location>
</feature>
<feature type="transmembrane region" description="Helical" evidence="5">
    <location>
        <begin position="268"/>
        <end position="288"/>
    </location>
</feature>
<dbReference type="PANTHER" id="PTHR32322:SF2">
    <property type="entry name" value="EAMA DOMAIN-CONTAINING PROTEIN"/>
    <property type="match status" value="1"/>
</dbReference>
<feature type="transmembrane region" description="Helical" evidence="5">
    <location>
        <begin position="294"/>
        <end position="312"/>
    </location>
</feature>
<gene>
    <name evidence="7" type="ORF">NFRAN_2578</name>
</gene>
<evidence type="ECO:0000259" key="6">
    <source>
        <dbReference type="Pfam" id="PF00892"/>
    </source>
</evidence>
<evidence type="ECO:0000256" key="1">
    <source>
        <dbReference type="ARBA" id="ARBA00004141"/>
    </source>
</evidence>
<evidence type="ECO:0000313" key="7">
    <source>
        <dbReference type="EMBL" id="VFJ14900.1"/>
    </source>
</evidence>
<dbReference type="RefSeq" id="WP_134484973.1">
    <property type="nucleotide sequence ID" value="NZ_LR216287.1"/>
</dbReference>
<dbReference type="SUPFAM" id="SSF103481">
    <property type="entry name" value="Multidrug resistance efflux transporter EmrE"/>
    <property type="match status" value="2"/>
</dbReference>
<dbReference type="PANTHER" id="PTHR32322">
    <property type="entry name" value="INNER MEMBRANE TRANSPORTER"/>
    <property type="match status" value="1"/>
</dbReference>
<evidence type="ECO:0000256" key="4">
    <source>
        <dbReference type="ARBA" id="ARBA00023136"/>
    </source>
</evidence>
<feature type="domain" description="EamA" evidence="6">
    <location>
        <begin position="8"/>
        <end position="155"/>
    </location>
</feature>
<dbReference type="InterPro" id="IPR037185">
    <property type="entry name" value="EmrE-like"/>
</dbReference>
<keyword evidence="8" id="KW-1185">Reference proteome</keyword>
<sequence>MHIVIFLAIGILSFLWGSSFIPIKNIVDLINPLSAFGLRFITAGLSLVLAHYILYSIDNRRSSKNRHDLTRKNNKNRKVVGYWKQWTLSGLFFIVGGQGLLALGAQYMSSGATALVNSTIPIWVAVIALLIFKSLPTKFTIVGILAGFIGLIILISPTINEGESSWVGIIFLILSSISWAFGSLYVKPISESDSKKTILLSTGMFMSIGGISLIVIAIFTGSSIISDMYIIMFSINGPLDSFLYLTLICTATGYVIFYWLLETTTPSLANTFAYIVPVVAVFLGWMILDEHITNTTIIATVIISGGVALMISSPSFPKTTNKSNNNKGRQQQQK</sequence>
<comment type="subcellular location">
    <subcellularLocation>
        <location evidence="1">Membrane</location>
        <topology evidence="1">Multi-pass membrane protein</topology>
    </subcellularLocation>
</comment>
<evidence type="ECO:0000256" key="2">
    <source>
        <dbReference type="ARBA" id="ARBA00022692"/>
    </source>
</evidence>
<dbReference type="InterPro" id="IPR050638">
    <property type="entry name" value="AA-Vitamin_Transporters"/>
</dbReference>
<keyword evidence="4 5" id="KW-0472">Membrane</keyword>
<evidence type="ECO:0000256" key="3">
    <source>
        <dbReference type="ARBA" id="ARBA00022989"/>
    </source>
</evidence>
<dbReference type="KEGG" id="nfn:NFRAN_2578"/>
<feature type="transmembrane region" description="Helical" evidence="5">
    <location>
        <begin position="86"/>
        <end position="108"/>
    </location>
</feature>
<evidence type="ECO:0000313" key="8">
    <source>
        <dbReference type="Proteomes" id="UP000294299"/>
    </source>
</evidence>
<feature type="transmembrane region" description="Helical" evidence="5">
    <location>
        <begin position="241"/>
        <end position="261"/>
    </location>
</feature>
<reference evidence="7 8" key="1">
    <citation type="submission" date="2019-02" db="EMBL/GenBank/DDBJ databases">
        <authorList>
            <person name="Lehtovirta-Morley E L."/>
        </authorList>
    </citation>
    <scope>NUCLEOTIDE SEQUENCE [LARGE SCALE GENOMIC DNA]</scope>
    <source>
        <strain evidence="7">NFRAN1</strain>
    </source>
</reference>
<feature type="transmembrane region" description="Helical" evidence="5">
    <location>
        <begin position="36"/>
        <end position="57"/>
    </location>
</feature>
<feature type="transmembrane region" description="Helical" evidence="5">
    <location>
        <begin position="165"/>
        <end position="186"/>
    </location>
</feature>
<feature type="transmembrane region" description="Helical" evidence="5">
    <location>
        <begin position="139"/>
        <end position="159"/>
    </location>
</feature>
<keyword evidence="3 5" id="KW-1133">Transmembrane helix</keyword>
<dbReference type="InterPro" id="IPR000620">
    <property type="entry name" value="EamA_dom"/>
</dbReference>